<feature type="transmembrane region" description="Helical" evidence="1">
    <location>
        <begin position="33"/>
        <end position="53"/>
    </location>
</feature>
<sequence length="82" mass="9398">MYYQYHCACCDKVVEAGQKECHACGSHNIRSPYGFWILCLVACLVTAIAFKVMHVYIQSQQQEVPAQSSLFDVLQQDNKRPR</sequence>
<dbReference type="Proteomes" id="UP000013101">
    <property type="component" value="Unassembled WGS sequence"/>
</dbReference>
<accession>N8WPI0</accession>
<evidence type="ECO:0000313" key="3">
    <source>
        <dbReference type="EMBL" id="ENX08050.1"/>
    </source>
</evidence>
<reference evidence="2 4" key="2">
    <citation type="submission" date="2013-02" db="EMBL/GenBank/DDBJ databases">
        <title>The Genome Sequence of Acinetobacter sp. NIPH 899.</title>
        <authorList>
            <consortium name="The Broad Institute Genome Sequencing Platform"/>
            <consortium name="The Broad Institute Genome Sequencing Center for Infectious Disease"/>
            <person name="Cerqueira G."/>
            <person name="Feldgarden M."/>
            <person name="Courvalin P."/>
            <person name="Perichon B."/>
            <person name="Grillot-Courvalin C."/>
            <person name="Clermont D."/>
            <person name="Rocha E."/>
            <person name="Yoon E.-J."/>
            <person name="Nemec A."/>
            <person name="Walker B."/>
            <person name="Young S.K."/>
            <person name="Zeng Q."/>
            <person name="Gargeya S."/>
            <person name="Fitzgerald M."/>
            <person name="Haas B."/>
            <person name="Abouelleil A."/>
            <person name="Alvarado L."/>
            <person name="Arachchi H.M."/>
            <person name="Berlin A.M."/>
            <person name="Chapman S.B."/>
            <person name="Dewar J."/>
            <person name="Goldberg J."/>
            <person name="Griggs A."/>
            <person name="Gujja S."/>
            <person name="Hansen M."/>
            <person name="Howarth C."/>
            <person name="Imamovic A."/>
            <person name="Larimer J."/>
            <person name="McCowan C."/>
            <person name="Murphy C."/>
            <person name="Neiman D."/>
            <person name="Pearson M."/>
            <person name="Priest M."/>
            <person name="Roberts A."/>
            <person name="Saif S."/>
            <person name="Shea T."/>
            <person name="Sisk P."/>
            <person name="Sykes S."/>
            <person name="Wortman J."/>
            <person name="Nusbaum C."/>
            <person name="Birren B."/>
        </authorList>
    </citation>
    <scope>NUCLEOTIDE SEQUENCE [LARGE SCALE GENOMIC DNA]</scope>
    <source>
        <strain evidence="2 4">NIPH 899</strain>
    </source>
</reference>
<dbReference type="RefSeq" id="WP_004784054.1">
    <property type="nucleotide sequence ID" value="NZ_AP024524.1"/>
</dbReference>
<evidence type="ECO:0000256" key="1">
    <source>
        <dbReference type="SAM" id="Phobius"/>
    </source>
</evidence>
<name>N8WPI0_9GAMM</name>
<comment type="caution">
    <text evidence="2">The sequence shown here is derived from an EMBL/GenBank/DDBJ whole genome shotgun (WGS) entry which is preliminary data.</text>
</comment>
<keyword evidence="1" id="KW-1133">Transmembrane helix</keyword>
<keyword evidence="1" id="KW-0812">Transmembrane</keyword>
<reference evidence="3 5" key="1">
    <citation type="submission" date="2013-02" db="EMBL/GenBank/DDBJ databases">
        <title>The Genome Sequence of Acinetobacter sp. NIPH 2171.</title>
        <authorList>
            <consortium name="The Broad Institute Genome Sequencing Platform"/>
            <consortium name="The Broad Institute Genome Sequencing Center for Infectious Disease"/>
            <person name="Cerqueira G."/>
            <person name="Feldgarden M."/>
            <person name="Courvalin P."/>
            <person name="Perichon B."/>
            <person name="Grillot-Courvalin C."/>
            <person name="Clermont D."/>
            <person name="Rocha E."/>
            <person name="Yoon E.-J."/>
            <person name="Nemec A."/>
            <person name="Walker B."/>
            <person name="Young S.K."/>
            <person name="Zeng Q."/>
            <person name="Gargeya S."/>
            <person name="Fitzgerald M."/>
            <person name="Haas B."/>
            <person name="Abouelleil A."/>
            <person name="Alvarado L."/>
            <person name="Arachchi H.M."/>
            <person name="Berlin A.M."/>
            <person name="Chapman S.B."/>
            <person name="Dewar J."/>
            <person name="Goldberg J."/>
            <person name="Griggs A."/>
            <person name="Gujja S."/>
            <person name="Hansen M."/>
            <person name="Howarth C."/>
            <person name="Imamovic A."/>
            <person name="Larimer J."/>
            <person name="McCowan C."/>
            <person name="Murphy C."/>
            <person name="Neiman D."/>
            <person name="Pearson M."/>
            <person name="Priest M."/>
            <person name="Roberts A."/>
            <person name="Saif S."/>
            <person name="Shea T."/>
            <person name="Sisk P."/>
            <person name="Sykes S."/>
            <person name="Wortman J."/>
            <person name="Nusbaum C."/>
            <person name="Birren B."/>
        </authorList>
    </citation>
    <scope>NUCLEOTIDE SEQUENCE [LARGE SCALE GENOMIC DNA]</scope>
    <source>
        <strain evidence="3 5">NIPH 2171</strain>
    </source>
</reference>
<evidence type="ECO:0000313" key="2">
    <source>
        <dbReference type="EMBL" id="ENU98823.1"/>
    </source>
</evidence>
<dbReference type="EMBL" id="APRS01000014">
    <property type="protein sequence ID" value="ENX08050.1"/>
    <property type="molecule type" value="Genomic_DNA"/>
</dbReference>
<keyword evidence="4" id="KW-1185">Reference proteome</keyword>
<dbReference type="Proteomes" id="UP000013070">
    <property type="component" value="Unassembled WGS sequence"/>
</dbReference>
<dbReference type="PATRIC" id="fig|1217693.3.peg.2382"/>
<evidence type="ECO:0000313" key="4">
    <source>
        <dbReference type="Proteomes" id="UP000013070"/>
    </source>
</evidence>
<protein>
    <submittedName>
        <fullName evidence="2">Uncharacterized protein</fullName>
    </submittedName>
</protein>
<dbReference type="eggNOG" id="ENOG5031RG2">
    <property type="taxonomic scope" value="Bacteria"/>
</dbReference>
<proteinExistence type="predicted"/>
<dbReference type="AlphaFoldDB" id="N8WPI0"/>
<accession>N9P1X4</accession>
<keyword evidence="1" id="KW-0472">Membrane</keyword>
<evidence type="ECO:0000313" key="5">
    <source>
        <dbReference type="Proteomes" id="UP000013101"/>
    </source>
</evidence>
<dbReference type="HOGENOM" id="CLU_2550575_0_0_6"/>
<dbReference type="OrthoDB" id="6710068at2"/>
<dbReference type="EMBL" id="APPE01000061">
    <property type="protein sequence ID" value="ENU98823.1"/>
    <property type="molecule type" value="Genomic_DNA"/>
</dbReference>
<gene>
    <name evidence="3" type="ORF">F897_02457</name>
    <name evidence="2" type="ORF">F969_02351</name>
</gene>
<dbReference type="PATRIC" id="fig|1217710.3.peg.2241"/>
<organism evidence="2 4">
    <name type="scientific">Acinetobacter variabilis</name>
    <dbReference type="NCBI Taxonomy" id="70346"/>
    <lineage>
        <taxon>Bacteria</taxon>
        <taxon>Pseudomonadati</taxon>
        <taxon>Pseudomonadota</taxon>
        <taxon>Gammaproteobacteria</taxon>
        <taxon>Moraxellales</taxon>
        <taxon>Moraxellaceae</taxon>
        <taxon>Acinetobacter</taxon>
    </lineage>
</organism>